<dbReference type="RefSeq" id="WP_285232239.1">
    <property type="nucleotide sequence ID" value="NZ_CP116346.1"/>
</dbReference>
<keyword evidence="11" id="KW-1185">Reference proteome</keyword>
<evidence type="ECO:0000259" key="9">
    <source>
        <dbReference type="Pfam" id="PF13844"/>
    </source>
</evidence>
<dbReference type="Proteomes" id="UP001177769">
    <property type="component" value="Chromosome"/>
</dbReference>
<protein>
    <recommendedName>
        <fullName evidence="3">protein O-GlcNAc transferase</fullName>
        <ecNumber evidence="3">2.4.1.255</ecNumber>
    </recommendedName>
</protein>
<dbReference type="PANTHER" id="PTHR44835:SF1">
    <property type="entry name" value="PROTEIN O-GLCNAC TRANSFERASE"/>
    <property type="match status" value="1"/>
</dbReference>
<feature type="repeat" description="TPR" evidence="8">
    <location>
        <begin position="142"/>
        <end position="175"/>
    </location>
</feature>
<dbReference type="Pfam" id="PF13844">
    <property type="entry name" value="Glyco_transf_41"/>
    <property type="match status" value="2"/>
</dbReference>
<dbReference type="Gene3D" id="3.40.50.11380">
    <property type="match status" value="1"/>
</dbReference>
<dbReference type="EMBL" id="CP116346">
    <property type="protein sequence ID" value="WIT11160.1"/>
    <property type="molecule type" value="Genomic_DNA"/>
</dbReference>
<feature type="repeat" description="TPR" evidence="8">
    <location>
        <begin position="285"/>
        <end position="318"/>
    </location>
</feature>
<evidence type="ECO:0000313" key="10">
    <source>
        <dbReference type="EMBL" id="WIT11160.1"/>
    </source>
</evidence>
<gene>
    <name evidence="10" type="ORF">PFX98_20000</name>
</gene>
<comment type="pathway">
    <text evidence="1">Protein modification; protein glycosylation.</text>
</comment>
<dbReference type="Gene3D" id="3.40.50.2000">
    <property type="entry name" value="Glycogen Phosphorylase B"/>
    <property type="match status" value="1"/>
</dbReference>
<name>A0AA95N9N0_9BURK</name>
<feature type="repeat" description="TPR" evidence="8">
    <location>
        <begin position="108"/>
        <end position="141"/>
    </location>
</feature>
<comment type="similarity">
    <text evidence="2">Belongs to the glycosyltransferase 41 family. O-GlcNAc transferase subfamily.</text>
</comment>
<dbReference type="SUPFAM" id="SSF48452">
    <property type="entry name" value="TPR-like"/>
    <property type="match status" value="2"/>
</dbReference>
<evidence type="ECO:0000256" key="6">
    <source>
        <dbReference type="ARBA" id="ARBA00022737"/>
    </source>
</evidence>
<feature type="domain" description="O-GlcNAc transferase C-terminal" evidence="9">
    <location>
        <begin position="542"/>
        <end position="716"/>
    </location>
</feature>
<keyword evidence="5" id="KW-0808">Transferase</keyword>
<dbReference type="PROSITE" id="PS50293">
    <property type="entry name" value="TPR_REGION"/>
    <property type="match status" value="4"/>
</dbReference>
<dbReference type="CDD" id="cd01635">
    <property type="entry name" value="Glycosyltransferase_GTB-type"/>
    <property type="match status" value="1"/>
</dbReference>
<feature type="domain" description="O-GlcNAc transferase C-terminal" evidence="9">
    <location>
        <begin position="366"/>
        <end position="520"/>
    </location>
</feature>
<dbReference type="InterPro" id="IPR011990">
    <property type="entry name" value="TPR-like_helical_dom_sf"/>
</dbReference>
<dbReference type="AlphaFoldDB" id="A0AA95N9N0"/>
<organism evidence="10 11">
    <name type="scientific">Paucibacter sediminis</name>
    <dbReference type="NCBI Taxonomy" id="3019553"/>
    <lineage>
        <taxon>Bacteria</taxon>
        <taxon>Pseudomonadati</taxon>
        <taxon>Pseudomonadota</taxon>
        <taxon>Betaproteobacteria</taxon>
        <taxon>Burkholderiales</taxon>
        <taxon>Sphaerotilaceae</taxon>
        <taxon>Roseateles</taxon>
    </lineage>
</organism>
<dbReference type="Gene3D" id="1.25.40.10">
    <property type="entry name" value="Tetratricopeptide repeat domain"/>
    <property type="match status" value="4"/>
</dbReference>
<evidence type="ECO:0000256" key="5">
    <source>
        <dbReference type="ARBA" id="ARBA00022679"/>
    </source>
</evidence>
<dbReference type="SUPFAM" id="SSF53756">
    <property type="entry name" value="UDP-Glycosyltransferase/glycogen phosphorylase"/>
    <property type="match status" value="1"/>
</dbReference>
<keyword evidence="7 8" id="KW-0802">TPR repeat</keyword>
<dbReference type="InterPro" id="IPR051939">
    <property type="entry name" value="Glycosyltr_41/O-GlcNAc_trsf"/>
</dbReference>
<evidence type="ECO:0000256" key="1">
    <source>
        <dbReference type="ARBA" id="ARBA00004922"/>
    </source>
</evidence>
<feature type="repeat" description="TPR" evidence="8">
    <location>
        <begin position="251"/>
        <end position="284"/>
    </location>
</feature>
<evidence type="ECO:0000313" key="11">
    <source>
        <dbReference type="Proteomes" id="UP001177769"/>
    </source>
</evidence>
<evidence type="ECO:0000256" key="8">
    <source>
        <dbReference type="PROSITE-ProRule" id="PRU00339"/>
    </source>
</evidence>
<keyword evidence="4" id="KW-0328">Glycosyltransferase</keyword>
<sequence length="750" mass="80989">MSATRDPSPLELQPLLLSFNARRYDEMERAARALLLSFPDSGSLWKALGVALQAQGKEAIETLRRARSLLPDDAELPSNLGNLLSQQGRHEEALSCYRDALALRPDFAEAHGNLGLALMRAGRLDEAQSCLQHALQLKPGFVEAHCNLGLVLQRLGRMDEALASFERALALKPDFAAAQSLLGKALFDAAHALAAQGRTDAAIARYQQLLRRQPQHLPALCNLGLLQQGLGRLADAEALYRRGLALDPGATELLNNLGNTLKAQGRLDEALTLYRRAIAARPDDTLAHGNLAAALRELGDFDGAAHGYRRILALQPEQRWAHSDLLFLQCHLEPDTAAAARAAAEGYGATLASITPARDSWPDAAEPARCLRVGLVSADLREHPVGYFLQTLLAALAAQASDRLALLIYANSAQHDGLSAALKASVSGWRQVQGMSDAQLAAQIEADGVDILIDLSGHTAGNRLPLFARKPAPLQLSWLGYCASTGVAAIDYVLSDPWIAPPGTEAAFTERLWRLPESFLCFTPPTPALPVAPLPAAARGHLTFGCFNKLNKLNDAVLRLWAELLAAVPGSRLYLKNAQLDIASTRAGLQARLAALGVPAERLWLEGASPRADYLRCYANVDIALDPFPYPGGTTSMEALWMGVPVLTLAGTTPLSRQGVSIMQNLQLPDWVAADRADYLALAQRHAADLPTLAVLRQDLRARLLRSPLCDAPRFATHFEAALRQLWRRHCDEKKAPNQSGPPACVSPQA</sequence>
<dbReference type="PANTHER" id="PTHR44835">
    <property type="entry name" value="UDP-N-ACETYLGLUCOSAMINE--PEPTIDE N-ACETYLGLUCOSAMINYLTRANSFERASE SPINDLY-RELATED"/>
    <property type="match status" value="1"/>
</dbReference>
<dbReference type="Pfam" id="PF13432">
    <property type="entry name" value="TPR_16"/>
    <property type="match status" value="2"/>
</dbReference>
<evidence type="ECO:0000256" key="3">
    <source>
        <dbReference type="ARBA" id="ARBA00011970"/>
    </source>
</evidence>
<accession>A0AA95N9N0</accession>
<dbReference type="EC" id="2.4.1.255" evidence="3"/>
<evidence type="ECO:0000256" key="7">
    <source>
        <dbReference type="ARBA" id="ARBA00022803"/>
    </source>
</evidence>
<dbReference type="KEGG" id="pais:PFX98_20000"/>
<feature type="repeat" description="TPR" evidence="8">
    <location>
        <begin position="74"/>
        <end position="107"/>
    </location>
</feature>
<reference evidence="10" key="1">
    <citation type="submission" date="2023-01" db="EMBL/GenBank/DDBJ databases">
        <title>Whole genome sequence of Paucibacter sp. S2-9 isolated from pond sediment.</title>
        <authorList>
            <person name="Jung J.Y."/>
        </authorList>
    </citation>
    <scope>NUCLEOTIDE SEQUENCE</scope>
    <source>
        <strain evidence="10">S2-9</strain>
    </source>
</reference>
<proteinExistence type="inferred from homology"/>
<evidence type="ECO:0000256" key="2">
    <source>
        <dbReference type="ARBA" id="ARBA00005386"/>
    </source>
</evidence>
<dbReference type="Pfam" id="PF13414">
    <property type="entry name" value="TPR_11"/>
    <property type="match status" value="1"/>
</dbReference>
<dbReference type="SMART" id="SM00028">
    <property type="entry name" value="TPR"/>
    <property type="match status" value="8"/>
</dbReference>
<dbReference type="InterPro" id="IPR029489">
    <property type="entry name" value="OGT/SEC/SPY_C"/>
</dbReference>
<dbReference type="Pfam" id="PF00515">
    <property type="entry name" value="TPR_1"/>
    <property type="match status" value="1"/>
</dbReference>
<dbReference type="GO" id="GO:0097363">
    <property type="term" value="F:protein O-acetylglucosaminyltransferase activity"/>
    <property type="evidence" value="ECO:0007669"/>
    <property type="project" value="UniProtKB-EC"/>
</dbReference>
<dbReference type="InterPro" id="IPR019734">
    <property type="entry name" value="TPR_rpt"/>
</dbReference>
<dbReference type="PROSITE" id="PS50005">
    <property type="entry name" value="TPR"/>
    <property type="match status" value="5"/>
</dbReference>
<evidence type="ECO:0000256" key="4">
    <source>
        <dbReference type="ARBA" id="ARBA00022676"/>
    </source>
</evidence>
<keyword evidence="6" id="KW-0677">Repeat</keyword>